<proteinExistence type="predicted"/>
<sequence>MKQPVIGLTSYLEPAKWGAWDLPAALIPWNYVNKLQAAGASVVLLPPDANNHEAISRLDGLVMAGGADIEPARYGAEHQEGTDKPRVERDASELGLYRAAREANIPVFGICRGLQIMAVAHGGSLHQHLPDVVGNTLHRDAPGTFNDHGATFTPGSLIADLVGATEVTVNSSHHQAVDSPGDLTITGYAEDGTIEVCEDPSAEFVLGVQWHPEFSDDEKVSENLFRAFVKVCANR</sequence>
<dbReference type="GO" id="GO:0006598">
    <property type="term" value="P:polyamine catabolic process"/>
    <property type="evidence" value="ECO:0007669"/>
    <property type="project" value="TreeGrafter"/>
</dbReference>
<evidence type="ECO:0000313" key="1">
    <source>
        <dbReference type="EMBL" id="KGA13152.1"/>
    </source>
</evidence>
<dbReference type="PROSITE" id="PS51273">
    <property type="entry name" value="GATASE_TYPE_1"/>
    <property type="match status" value="1"/>
</dbReference>
<dbReference type="SUPFAM" id="SSF52317">
    <property type="entry name" value="Class I glutamine amidotransferase-like"/>
    <property type="match status" value="1"/>
</dbReference>
<comment type="caution">
    <text evidence="1">The sequence shown here is derived from an EMBL/GenBank/DDBJ whole genome shotgun (WGS) entry which is preliminary data.</text>
</comment>
<name>A0A094PPY1_9ZZZZ</name>
<organism evidence="1">
    <name type="scientific">freshwater metagenome</name>
    <dbReference type="NCBI Taxonomy" id="449393"/>
    <lineage>
        <taxon>unclassified sequences</taxon>
        <taxon>metagenomes</taxon>
        <taxon>ecological metagenomes</taxon>
    </lineage>
</organism>
<dbReference type="InterPro" id="IPR011697">
    <property type="entry name" value="Peptidase_C26"/>
</dbReference>
<dbReference type="Pfam" id="PF07722">
    <property type="entry name" value="Peptidase_C26"/>
    <property type="match status" value="1"/>
</dbReference>
<protein>
    <submittedName>
        <fullName evidence="1">Uncharacterized protein</fullName>
    </submittedName>
</protein>
<accession>A0A094PPY1</accession>
<dbReference type="GO" id="GO:0005829">
    <property type="term" value="C:cytosol"/>
    <property type="evidence" value="ECO:0007669"/>
    <property type="project" value="TreeGrafter"/>
</dbReference>
<dbReference type="EMBL" id="JNSL01000199">
    <property type="protein sequence ID" value="KGA13152.1"/>
    <property type="molecule type" value="Genomic_DNA"/>
</dbReference>
<dbReference type="InterPro" id="IPR029062">
    <property type="entry name" value="Class_I_gatase-like"/>
</dbReference>
<dbReference type="CDD" id="cd01745">
    <property type="entry name" value="GATase1_2"/>
    <property type="match status" value="1"/>
</dbReference>
<dbReference type="Gene3D" id="3.40.50.880">
    <property type="match status" value="1"/>
</dbReference>
<dbReference type="PANTHER" id="PTHR43235:SF1">
    <property type="entry name" value="GLUTAMINE AMIDOTRANSFERASE PB2B2.05-RELATED"/>
    <property type="match status" value="1"/>
</dbReference>
<dbReference type="GO" id="GO:0033969">
    <property type="term" value="F:gamma-glutamyl-gamma-aminobutyrate hydrolase activity"/>
    <property type="evidence" value="ECO:0007669"/>
    <property type="project" value="TreeGrafter"/>
</dbReference>
<gene>
    <name evidence="1" type="ORF">GM51_20515</name>
</gene>
<dbReference type="PANTHER" id="PTHR43235">
    <property type="entry name" value="GLUTAMINE AMIDOTRANSFERASE PB2B2.05-RELATED"/>
    <property type="match status" value="1"/>
</dbReference>
<dbReference type="InterPro" id="IPR044668">
    <property type="entry name" value="PuuD-like"/>
</dbReference>
<dbReference type="AlphaFoldDB" id="A0A094PPY1"/>
<reference evidence="1" key="1">
    <citation type="submission" date="2014-06" db="EMBL/GenBank/DDBJ databases">
        <title>Key roles for freshwater Actinobacteria revealed by deep metagenomic sequencing.</title>
        <authorList>
            <person name="Ghai R."/>
            <person name="Mizuno C.M."/>
            <person name="Picazo A."/>
            <person name="Camacho A."/>
            <person name="Rodriguez-Valera F."/>
        </authorList>
    </citation>
    <scope>NUCLEOTIDE SEQUENCE</scope>
</reference>